<feature type="compositionally biased region" description="Low complexity" evidence="1">
    <location>
        <begin position="55"/>
        <end position="69"/>
    </location>
</feature>
<dbReference type="AlphaFoldDB" id="A0A3R8PL04"/>
<evidence type="ECO:0000313" key="3">
    <source>
        <dbReference type="EMBL" id="RRQ03821.1"/>
    </source>
</evidence>
<reference evidence="3 4" key="1">
    <citation type="submission" date="2018-01" db="EMBL/GenBank/DDBJ databases">
        <title>Twenty Corynebacterium bovis Genomes.</title>
        <authorList>
            <person name="Gulvik C.A."/>
        </authorList>
    </citation>
    <scope>NUCLEOTIDE SEQUENCE [LARGE SCALE GENOMIC DNA]</scope>
    <source>
        <strain evidence="3 4">16-2004</strain>
    </source>
</reference>
<organism evidence="3 4">
    <name type="scientific">Corynebacterium bovis</name>
    <dbReference type="NCBI Taxonomy" id="36808"/>
    <lineage>
        <taxon>Bacteria</taxon>
        <taxon>Bacillati</taxon>
        <taxon>Actinomycetota</taxon>
        <taxon>Actinomycetes</taxon>
        <taxon>Mycobacteriales</taxon>
        <taxon>Corynebacteriaceae</taxon>
        <taxon>Corynebacterium</taxon>
    </lineage>
</organism>
<feature type="signal peptide" evidence="2">
    <location>
        <begin position="1"/>
        <end position="24"/>
    </location>
</feature>
<feature type="region of interest" description="Disordered" evidence="1">
    <location>
        <begin position="234"/>
        <end position="253"/>
    </location>
</feature>
<feature type="region of interest" description="Disordered" evidence="1">
    <location>
        <begin position="29"/>
        <end position="69"/>
    </location>
</feature>
<evidence type="ECO:0000256" key="2">
    <source>
        <dbReference type="SAM" id="SignalP"/>
    </source>
</evidence>
<dbReference type="Proteomes" id="UP000278422">
    <property type="component" value="Unassembled WGS sequence"/>
</dbReference>
<dbReference type="EMBL" id="PQNQ01000014">
    <property type="protein sequence ID" value="RRQ03821.1"/>
    <property type="molecule type" value="Genomic_DNA"/>
</dbReference>
<comment type="caution">
    <text evidence="3">The sequence shown here is derived from an EMBL/GenBank/DDBJ whole genome shotgun (WGS) entry which is preliminary data.</text>
</comment>
<keyword evidence="2" id="KW-0732">Signal</keyword>
<keyword evidence="4" id="KW-1185">Reference proteome</keyword>
<sequence length="558" mass="57608">MTTHPAVRRQILACITTASVLAVAACSAGGPAPEGPNGTTGAAADGPDRAGGDSGASPTTTGASPATGPAHRTLRVVDAVTVPGAGRIRGLEAADDGSLVANLAADLTRPQSTSQLVRVSVGGGAPTVTPLTDPNPVGADTVLEEARATVRMPVVRGYNWLPTEQALREDLADLGWGVTQTLGAPAGDGGAPRTAALVSTQAGYWRGQALPGAKTQQISSSPSDKEARVGVCAVPGDPGRSDVTASGKDVTPKEILGTGSVAMSSPRDSTIRFARPGLDEDVSMDELGSVAVTVPVDGRSVTVADDITPAVEKDLPVQDALYKDDRGVLRPDYREILARARSASVAGLTELDCLNDRQRQAWEQAGAYPEPVVVNERMHPGVDSLGRPQPDTRWNTATCDRGADRAIVRFDDTSDDGTPGGRSADPYRLGTGTWGAATGNCLKSTSPTGGDGENEILPTDAVPVVAVVNRQLAREDMDASIAHGKAGQQLFAEFDGDRVDAVVTDTVRGIVRTTLGLDGPGITPETQVSAIAVDPRDPKTVWVTVEGSDTVYRTELQG</sequence>
<gene>
    <name evidence="3" type="ORF">CXF42_06160</name>
</gene>
<evidence type="ECO:0000256" key="1">
    <source>
        <dbReference type="SAM" id="MobiDB-lite"/>
    </source>
</evidence>
<accession>A0A3R8PL04</accession>
<feature type="chain" id="PRO_5018732896" evidence="2">
    <location>
        <begin position="25"/>
        <end position="558"/>
    </location>
</feature>
<protein>
    <submittedName>
        <fullName evidence="3">Uncharacterized protein</fullName>
    </submittedName>
</protein>
<dbReference type="RefSeq" id="WP_125174716.1">
    <property type="nucleotide sequence ID" value="NZ_JBHYBN010000342.1"/>
</dbReference>
<name>A0A3R8PL04_9CORY</name>
<proteinExistence type="predicted"/>
<feature type="compositionally biased region" description="Low complexity" evidence="1">
    <location>
        <begin position="35"/>
        <end position="45"/>
    </location>
</feature>
<evidence type="ECO:0000313" key="4">
    <source>
        <dbReference type="Proteomes" id="UP000278422"/>
    </source>
</evidence>